<protein>
    <submittedName>
        <fullName evidence="2">Transcriptional regulator</fullName>
    </submittedName>
</protein>
<dbReference type="AlphaFoldDB" id="A0A254TH10"/>
<dbReference type="SUPFAM" id="SSF54534">
    <property type="entry name" value="FKBP-like"/>
    <property type="match status" value="1"/>
</dbReference>
<dbReference type="GO" id="GO:0032784">
    <property type="term" value="P:regulation of DNA-templated transcription elongation"/>
    <property type="evidence" value="ECO:0007669"/>
    <property type="project" value="InterPro"/>
</dbReference>
<dbReference type="Proteomes" id="UP000197535">
    <property type="component" value="Unassembled WGS sequence"/>
</dbReference>
<keyword evidence="3" id="KW-1185">Reference proteome</keyword>
<dbReference type="InterPro" id="IPR036953">
    <property type="entry name" value="GreA/GreB_C_sf"/>
</dbReference>
<evidence type="ECO:0000259" key="1">
    <source>
        <dbReference type="Pfam" id="PF01272"/>
    </source>
</evidence>
<dbReference type="Gene3D" id="3.10.50.30">
    <property type="entry name" value="Transcription elongation factor, GreA/GreB, C-terminal domain"/>
    <property type="match status" value="1"/>
</dbReference>
<dbReference type="InterPro" id="IPR001437">
    <property type="entry name" value="Tscrpt_elong_fac_GreA/B_C"/>
</dbReference>
<dbReference type="GO" id="GO:0003677">
    <property type="term" value="F:DNA binding"/>
    <property type="evidence" value="ECO:0007669"/>
    <property type="project" value="InterPro"/>
</dbReference>
<feature type="domain" description="Transcription elongation factor GreA/GreB C-terminal" evidence="1">
    <location>
        <begin position="53"/>
        <end position="127"/>
    </location>
</feature>
<gene>
    <name evidence="2" type="ORF">AYR66_20045</name>
</gene>
<dbReference type="OrthoDB" id="8775743at2"/>
<dbReference type="RefSeq" id="WP_088708293.1">
    <property type="nucleotide sequence ID" value="NZ_LSTO01000001.1"/>
</dbReference>
<evidence type="ECO:0000313" key="2">
    <source>
        <dbReference type="EMBL" id="OWW21437.1"/>
    </source>
</evidence>
<dbReference type="EMBL" id="LSTO01000001">
    <property type="protein sequence ID" value="OWW21437.1"/>
    <property type="molecule type" value="Genomic_DNA"/>
</dbReference>
<organism evidence="2 3">
    <name type="scientific">Noviherbaspirillum denitrificans</name>
    <dbReference type="NCBI Taxonomy" id="1968433"/>
    <lineage>
        <taxon>Bacteria</taxon>
        <taxon>Pseudomonadati</taxon>
        <taxon>Pseudomonadota</taxon>
        <taxon>Betaproteobacteria</taxon>
        <taxon>Burkholderiales</taxon>
        <taxon>Oxalobacteraceae</taxon>
        <taxon>Noviherbaspirillum</taxon>
    </lineage>
</organism>
<accession>A0A254TH10</accession>
<sequence>MKIERYLSQEDAAILSRLAEHMLRMRDVRINFAEQLIELIGTAILLPENVRRDDCVALNSEVVYRDIEMGRVGTVVIVCPQEANDTLARVSILAPLAMALLGRPVGCIAEVRLPFDKLRHVEIVAVTPPGLAAERIAERRFA</sequence>
<comment type="caution">
    <text evidence="2">The sequence shown here is derived from an EMBL/GenBank/DDBJ whole genome shotgun (WGS) entry which is preliminary data.</text>
</comment>
<reference evidence="2 3" key="1">
    <citation type="submission" date="2016-02" db="EMBL/GenBank/DDBJ databases">
        <authorList>
            <person name="Wen L."/>
            <person name="He K."/>
            <person name="Yang H."/>
        </authorList>
    </citation>
    <scope>NUCLEOTIDE SEQUENCE [LARGE SCALE GENOMIC DNA]</scope>
    <source>
        <strain evidence="2 3">TSA40</strain>
    </source>
</reference>
<dbReference type="Pfam" id="PF01272">
    <property type="entry name" value="GreA_GreB"/>
    <property type="match status" value="1"/>
</dbReference>
<evidence type="ECO:0000313" key="3">
    <source>
        <dbReference type="Proteomes" id="UP000197535"/>
    </source>
</evidence>
<name>A0A254TH10_9BURK</name>
<proteinExistence type="predicted"/>